<organism evidence="2 3">
    <name type="scientific">Manihot esculenta</name>
    <name type="common">Cassava</name>
    <name type="synonym">Jatropha manihot</name>
    <dbReference type="NCBI Taxonomy" id="3983"/>
    <lineage>
        <taxon>Eukaryota</taxon>
        <taxon>Viridiplantae</taxon>
        <taxon>Streptophyta</taxon>
        <taxon>Embryophyta</taxon>
        <taxon>Tracheophyta</taxon>
        <taxon>Spermatophyta</taxon>
        <taxon>Magnoliopsida</taxon>
        <taxon>eudicotyledons</taxon>
        <taxon>Gunneridae</taxon>
        <taxon>Pentapetalae</taxon>
        <taxon>rosids</taxon>
        <taxon>fabids</taxon>
        <taxon>Malpighiales</taxon>
        <taxon>Euphorbiaceae</taxon>
        <taxon>Crotonoideae</taxon>
        <taxon>Manihoteae</taxon>
        <taxon>Manihot</taxon>
    </lineage>
</organism>
<protein>
    <submittedName>
        <fullName evidence="2">Uncharacterized protein</fullName>
    </submittedName>
</protein>
<dbReference type="EMBL" id="CM004389">
    <property type="protein sequence ID" value="OAY55951.1"/>
    <property type="molecule type" value="Genomic_DNA"/>
</dbReference>
<evidence type="ECO:0000313" key="3">
    <source>
        <dbReference type="Proteomes" id="UP000091857"/>
    </source>
</evidence>
<reference evidence="3" key="1">
    <citation type="journal article" date="2016" name="Nat. Biotechnol.">
        <title>Sequencing wild and cultivated cassava and related species reveals extensive interspecific hybridization and genetic diversity.</title>
        <authorList>
            <person name="Bredeson J.V."/>
            <person name="Lyons J.B."/>
            <person name="Prochnik S.E."/>
            <person name="Wu G.A."/>
            <person name="Ha C.M."/>
            <person name="Edsinger-Gonzales E."/>
            <person name="Grimwood J."/>
            <person name="Schmutz J."/>
            <person name="Rabbi I.Y."/>
            <person name="Egesi C."/>
            <person name="Nauluvula P."/>
            <person name="Lebot V."/>
            <person name="Ndunguru J."/>
            <person name="Mkamilo G."/>
            <person name="Bart R.S."/>
            <person name="Setter T.L."/>
            <person name="Gleadow R.M."/>
            <person name="Kulakow P."/>
            <person name="Ferguson M.E."/>
            <person name="Rounsley S."/>
            <person name="Rokhsar D.S."/>
        </authorList>
    </citation>
    <scope>NUCLEOTIDE SEQUENCE [LARGE SCALE GENOMIC DNA]</scope>
    <source>
        <strain evidence="3">cv. AM560-2</strain>
    </source>
</reference>
<dbReference type="Gramene" id="Manes.03G191700.4.v8.1">
    <property type="protein sequence ID" value="Manes.03G191700.4.v8.1.CDS"/>
    <property type="gene ID" value="Manes.03G191700.v8.1"/>
</dbReference>
<dbReference type="AlphaFoldDB" id="A0A2C9W8T6"/>
<feature type="region of interest" description="Disordered" evidence="1">
    <location>
        <begin position="165"/>
        <end position="201"/>
    </location>
</feature>
<evidence type="ECO:0000256" key="1">
    <source>
        <dbReference type="SAM" id="MobiDB-lite"/>
    </source>
</evidence>
<keyword evidence="3" id="KW-1185">Reference proteome</keyword>
<dbReference type="Proteomes" id="UP000091857">
    <property type="component" value="Chromosome 3"/>
</dbReference>
<feature type="region of interest" description="Disordered" evidence="1">
    <location>
        <begin position="115"/>
        <end position="136"/>
    </location>
</feature>
<comment type="caution">
    <text evidence="2">The sequence shown here is derived from an EMBL/GenBank/DDBJ whole genome shotgun (WGS) entry which is preliminary data.</text>
</comment>
<proteinExistence type="predicted"/>
<accession>A0A2C9W8T6</accession>
<feature type="compositionally biased region" description="Basic and acidic residues" evidence="1">
    <location>
        <begin position="176"/>
        <end position="201"/>
    </location>
</feature>
<dbReference type="OrthoDB" id="776378at2759"/>
<sequence>MQGAFAFLFPNRINERHTGKNLSSLDKKASEFSALSMQSFSFSSFAEMGCRESKHAVATGNTVTLKKSDAGSSRKIKDIKTVNETTQKEESQNVNKCSGDVAEVKDITDEDKELKEEDGFGFEGQEPGRLISKESPNRFFSSRKHFSPSLVPEKESLFSDIIESNNEETQNGENAIAKEEKKQNTDEEKLAVLSNKDLKKT</sequence>
<evidence type="ECO:0000313" key="2">
    <source>
        <dbReference type="EMBL" id="OAY55951.1"/>
    </source>
</evidence>
<gene>
    <name evidence="2" type="ORF">MANES_03G191700v8</name>
</gene>
<name>A0A2C9W8T6_MANES</name>